<keyword evidence="4" id="KW-1185">Reference proteome</keyword>
<reference evidence="3 4" key="1">
    <citation type="submission" date="2020-08" db="EMBL/GenBank/DDBJ databases">
        <title>Genomic Encyclopedia of Type Strains, Phase IV (KMG-IV): sequencing the most valuable type-strain genomes for metagenomic binning, comparative biology and taxonomic classification.</title>
        <authorList>
            <person name="Goeker M."/>
        </authorList>
    </citation>
    <scope>NUCLEOTIDE SEQUENCE [LARGE SCALE GENOMIC DNA]</scope>
    <source>
        <strain evidence="3 4">YIM 65646</strain>
    </source>
</reference>
<dbReference type="SUPFAM" id="SSF56300">
    <property type="entry name" value="Metallo-dependent phosphatases"/>
    <property type="match status" value="1"/>
</dbReference>
<evidence type="ECO:0000256" key="1">
    <source>
        <dbReference type="ARBA" id="ARBA00008950"/>
    </source>
</evidence>
<dbReference type="PIRSF" id="PIRSF000883">
    <property type="entry name" value="Pesterase_MJ0912"/>
    <property type="match status" value="1"/>
</dbReference>
<dbReference type="AlphaFoldDB" id="A0A841FFS1"/>
<organism evidence="3 4">
    <name type="scientific">Phytomonospora endophytica</name>
    <dbReference type="NCBI Taxonomy" id="714109"/>
    <lineage>
        <taxon>Bacteria</taxon>
        <taxon>Bacillati</taxon>
        <taxon>Actinomycetota</taxon>
        <taxon>Actinomycetes</taxon>
        <taxon>Micromonosporales</taxon>
        <taxon>Micromonosporaceae</taxon>
        <taxon>Phytomonospora</taxon>
    </lineage>
</organism>
<gene>
    <name evidence="3" type="ORF">HNR73_002558</name>
</gene>
<evidence type="ECO:0000313" key="3">
    <source>
        <dbReference type="EMBL" id="MBB6034704.1"/>
    </source>
</evidence>
<dbReference type="PANTHER" id="PTHR42850">
    <property type="entry name" value="METALLOPHOSPHOESTERASE"/>
    <property type="match status" value="1"/>
</dbReference>
<sequence>MAVLHGPRPDEPPTPVLGPVERVAVLSDVHANIPALRAVLSERDVASADLVVFCGDLTWGPEPEETVSLVGELGSRAVFVRGNADRAVLELAAGDRPRERPRDAWMPGRHSPEALDLLSRFHFNVVVDVVGLGPVRFCHGSPRGDTEVITPETPEARFADLMSGHPESTLVSGHTHLQFDRRVGDRRSVNPGSVGLAFHDGEAGTAMWALLGPDVSPRRTPFDVADAVLRAWDAGDPSAEVMERMMTTPPTVAEVVAHAEERVFSD</sequence>
<comment type="similarity">
    <text evidence="1">Belongs to the metallophosphoesterase superfamily. YfcE family.</text>
</comment>
<dbReference type="Gene3D" id="3.60.21.10">
    <property type="match status" value="1"/>
</dbReference>
<comment type="caution">
    <text evidence="3">The sequence shown here is derived from an EMBL/GenBank/DDBJ whole genome shotgun (WGS) entry which is preliminary data.</text>
</comment>
<evidence type="ECO:0000259" key="2">
    <source>
        <dbReference type="Pfam" id="PF12850"/>
    </source>
</evidence>
<feature type="domain" description="Calcineurin-like phosphoesterase" evidence="2">
    <location>
        <begin position="22"/>
        <end position="205"/>
    </location>
</feature>
<evidence type="ECO:0000313" key="4">
    <source>
        <dbReference type="Proteomes" id="UP000548476"/>
    </source>
</evidence>
<proteinExistence type="inferred from homology"/>
<dbReference type="RefSeq" id="WP_184787575.1">
    <property type="nucleotide sequence ID" value="NZ_BONT01000068.1"/>
</dbReference>
<dbReference type="InterPro" id="IPR024654">
    <property type="entry name" value="Calcineurin-like_PHP_lpxH"/>
</dbReference>
<dbReference type="Proteomes" id="UP000548476">
    <property type="component" value="Unassembled WGS sequence"/>
</dbReference>
<dbReference type="Pfam" id="PF12850">
    <property type="entry name" value="Metallophos_2"/>
    <property type="match status" value="1"/>
</dbReference>
<accession>A0A841FFS1</accession>
<dbReference type="InterPro" id="IPR011152">
    <property type="entry name" value="Pesterase_MJ0912"/>
</dbReference>
<name>A0A841FFS1_9ACTN</name>
<dbReference type="EMBL" id="JACHGT010000005">
    <property type="protein sequence ID" value="MBB6034704.1"/>
    <property type="molecule type" value="Genomic_DNA"/>
</dbReference>
<dbReference type="GO" id="GO:0005737">
    <property type="term" value="C:cytoplasm"/>
    <property type="evidence" value="ECO:0007669"/>
    <property type="project" value="TreeGrafter"/>
</dbReference>
<dbReference type="PANTHER" id="PTHR42850:SF2">
    <property type="entry name" value="BLL5683 PROTEIN"/>
    <property type="match status" value="1"/>
</dbReference>
<dbReference type="InterPro" id="IPR029052">
    <property type="entry name" value="Metallo-depent_PP-like"/>
</dbReference>
<protein>
    <submittedName>
        <fullName evidence="3">Putative phosphoesterase</fullName>
    </submittedName>
</protein>
<dbReference type="CDD" id="cd00838">
    <property type="entry name" value="MPP_superfamily"/>
    <property type="match status" value="1"/>
</dbReference>
<dbReference type="GO" id="GO:0016791">
    <property type="term" value="F:phosphatase activity"/>
    <property type="evidence" value="ECO:0007669"/>
    <property type="project" value="TreeGrafter"/>
</dbReference>
<dbReference type="InterPro" id="IPR050126">
    <property type="entry name" value="Ap4A_hydrolase"/>
</dbReference>